<keyword evidence="1" id="KW-1133">Transmembrane helix</keyword>
<protein>
    <submittedName>
        <fullName evidence="2">Spore gernimation protein</fullName>
    </submittedName>
</protein>
<dbReference type="Pfam" id="PF17368">
    <property type="entry name" value="YwcE"/>
    <property type="match status" value="1"/>
</dbReference>
<name>A0A7X2IX08_9BACI</name>
<keyword evidence="1" id="KW-0812">Transmembrane</keyword>
<dbReference type="RefSeq" id="WP_154306303.1">
    <property type="nucleotide sequence ID" value="NZ_WKKI01000003.1"/>
</dbReference>
<comment type="caution">
    <text evidence="2">The sequence shown here is derived from an EMBL/GenBank/DDBJ whole genome shotgun (WGS) entry which is preliminary data.</text>
</comment>
<keyword evidence="3" id="KW-1185">Reference proteome</keyword>
<gene>
    <name evidence="2" type="ORF">GJU40_03155</name>
</gene>
<proteinExistence type="predicted"/>
<keyword evidence="1" id="KW-0472">Membrane</keyword>
<dbReference type="EMBL" id="WKKI01000003">
    <property type="protein sequence ID" value="MRX71169.1"/>
    <property type="molecule type" value="Genomic_DNA"/>
</dbReference>
<evidence type="ECO:0000313" key="2">
    <source>
        <dbReference type="EMBL" id="MRX71169.1"/>
    </source>
</evidence>
<feature type="transmembrane region" description="Helical" evidence="1">
    <location>
        <begin position="56"/>
        <end position="80"/>
    </location>
</feature>
<feature type="transmembrane region" description="Helical" evidence="1">
    <location>
        <begin position="25"/>
        <end position="44"/>
    </location>
</feature>
<evidence type="ECO:0000313" key="3">
    <source>
        <dbReference type="Proteomes" id="UP000448867"/>
    </source>
</evidence>
<dbReference type="Proteomes" id="UP000448867">
    <property type="component" value="Unassembled WGS sequence"/>
</dbReference>
<dbReference type="OrthoDB" id="2680024at2"/>
<reference evidence="2 3" key="1">
    <citation type="submission" date="2019-11" db="EMBL/GenBank/DDBJ databases">
        <title>Bacillus lacus genome.</title>
        <authorList>
            <person name="Allen C.J."/>
            <person name="Newman J.D."/>
        </authorList>
    </citation>
    <scope>NUCLEOTIDE SEQUENCE [LARGE SCALE GENOMIC DNA]</scope>
    <source>
        <strain evidence="2 3">KCTC 33946</strain>
    </source>
</reference>
<evidence type="ECO:0000256" key="1">
    <source>
        <dbReference type="SAM" id="Phobius"/>
    </source>
</evidence>
<accession>A0A7X2IX08</accession>
<dbReference type="InterPro" id="IPR020185">
    <property type="entry name" value="Spore_morphogenesis_YwcE"/>
</dbReference>
<sequence>MDMFFAYMMIATATPLFLLPEHKKLAAASIPFISAMWITFFMYYGAEASMLFHTAFLLLFTLNVLMAHFAAFIIFAIPVIREQREQKQQLEGAGN</sequence>
<organism evidence="2 3">
    <name type="scientific">Metabacillus lacus</name>
    <dbReference type="NCBI Taxonomy" id="1983721"/>
    <lineage>
        <taxon>Bacteria</taxon>
        <taxon>Bacillati</taxon>
        <taxon>Bacillota</taxon>
        <taxon>Bacilli</taxon>
        <taxon>Bacillales</taxon>
        <taxon>Bacillaceae</taxon>
        <taxon>Metabacillus</taxon>
    </lineage>
</organism>
<dbReference type="AlphaFoldDB" id="A0A7X2IX08"/>